<dbReference type="Pfam" id="PF01059">
    <property type="entry name" value="Oxidored_q5_N"/>
    <property type="match status" value="1"/>
</dbReference>
<keyword evidence="12 17" id="KW-0520">NAD</keyword>
<keyword evidence="13 17" id="KW-0830">Ubiquinone</keyword>
<protein>
    <recommendedName>
        <fullName evidence="5 17">NADH-ubiquinone oxidoreductase chain 4</fullName>
        <ecNumber evidence="4 17">7.1.1.2</ecNumber>
    </recommendedName>
</protein>
<evidence type="ECO:0000256" key="16">
    <source>
        <dbReference type="ARBA" id="ARBA00049551"/>
    </source>
</evidence>
<evidence type="ECO:0000259" key="19">
    <source>
        <dbReference type="Pfam" id="PF01059"/>
    </source>
</evidence>
<dbReference type="GO" id="GO:0031966">
    <property type="term" value="C:mitochondrial membrane"/>
    <property type="evidence" value="ECO:0007669"/>
    <property type="project" value="UniProtKB-SubCell"/>
</dbReference>
<feature type="transmembrane region" description="Helical" evidence="17">
    <location>
        <begin position="325"/>
        <end position="345"/>
    </location>
</feature>
<feature type="transmembrane region" description="Helical" evidence="17">
    <location>
        <begin position="297"/>
        <end position="318"/>
    </location>
</feature>
<feature type="transmembrane region" description="Helical" evidence="17">
    <location>
        <begin position="28"/>
        <end position="48"/>
    </location>
</feature>
<feature type="transmembrane region" description="Helical" evidence="17">
    <location>
        <begin position="269"/>
        <end position="291"/>
    </location>
</feature>
<dbReference type="GO" id="GO:0048039">
    <property type="term" value="F:ubiquinone binding"/>
    <property type="evidence" value="ECO:0007669"/>
    <property type="project" value="TreeGrafter"/>
</dbReference>
<gene>
    <name evidence="20" type="primary">NADH4</name>
</gene>
<comment type="catalytic activity">
    <reaction evidence="16 17">
        <text>a ubiquinone + NADH + 5 H(+)(in) = a ubiquinol + NAD(+) + 4 H(+)(out)</text>
        <dbReference type="Rhea" id="RHEA:29091"/>
        <dbReference type="Rhea" id="RHEA-COMP:9565"/>
        <dbReference type="Rhea" id="RHEA-COMP:9566"/>
        <dbReference type="ChEBI" id="CHEBI:15378"/>
        <dbReference type="ChEBI" id="CHEBI:16389"/>
        <dbReference type="ChEBI" id="CHEBI:17976"/>
        <dbReference type="ChEBI" id="CHEBI:57540"/>
        <dbReference type="ChEBI" id="CHEBI:57945"/>
        <dbReference type="EC" id="7.1.1.2"/>
    </reaction>
</comment>
<dbReference type="GO" id="GO:0042773">
    <property type="term" value="P:ATP synthesis coupled electron transport"/>
    <property type="evidence" value="ECO:0007669"/>
    <property type="project" value="InterPro"/>
</dbReference>
<comment type="function">
    <text evidence="17">Core subunit of the mitochondrial membrane respiratory chain NADH dehydrogenase (Complex I) which catalyzes electron transfer from NADH through the respiratory chain, using ubiquinone as an electron acceptor. Essential for the catalytic activity and assembly of complex I.</text>
</comment>
<evidence type="ECO:0000256" key="6">
    <source>
        <dbReference type="ARBA" id="ARBA00022448"/>
    </source>
</evidence>
<evidence type="ECO:0000256" key="2">
    <source>
        <dbReference type="ARBA" id="ARBA00004225"/>
    </source>
</evidence>
<accession>A0A4Y1K7M6</accession>
<keyword evidence="8 17" id="KW-0812">Transmembrane</keyword>
<evidence type="ECO:0000256" key="13">
    <source>
        <dbReference type="ARBA" id="ARBA00023075"/>
    </source>
</evidence>
<comment type="function">
    <text evidence="1">Core subunit of the mitochondrial membrane respiratory chain NADH dehydrogenase (Complex I) that is believed to belong to the minimal assembly required for catalysis. Complex I functions in the transfer of electrons from NADH to the respiratory chain. The immediate electron acceptor for the enzyme is believed to be ubiquinone.</text>
</comment>
<evidence type="ECO:0000256" key="12">
    <source>
        <dbReference type="ARBA" id="ARBA00023027"/>
    </source>
</evidence>
<keyword evidence="9" id="KW-1278">Translocase</keyword>
<dbReference type="Pfam" id="PF00361">
    <property type="entry name" value="Proton_antipo_M"/>
    <property type="match status" value="1"/>
</dbReference>
<keyword evidence="6 17" id="KW-0813">Transport</keyword>
<keyword evidence="15 17" id="KW-0472">Membrane</keyword>
<comment type="subcellular location">
    <subcellularLocation>
        <location evidence="2 17">Mitochondrion membrane</location>
        <topology evidence="2 17">Multi-pass membrane protein</topology>
    </subcellularLocation>
</comment>
<organism evidence="20">
    <name type="scientific">Mecistocephalus marmoratus</name>
    <dbReference type="NCBI Taxonomy" id="980230"/>
    <lineage>
        <taxon>Eukaryota</taxon>
        <taxon>Metazoa</taxon>
        <taxon>Ecdysozoa</taxon>
        <taxon>Arthropoda</taxon>
        <taxon>Myriapoda</taxon>
        <taxon>Chilopoda</taxon>
        <taxon>Pleurostigmophora</taxon>
        <taxon>Geophilomorpha</taxon>
        <taxon>Mecistocephalidae</taxon>
        <taxon>Mecistocephalus</taxon>
    </lineage>
</organism>
<dbReference type="InterPro" id="IPR003918">
    <property type="entry name" value="NADH_UbQ_OxRdtase"/>
</dbReference>
<keyword evidence="11 17" id="KW-1133">Transmembrane helix</keyword>
<keyword evidence="10 17" id="KW-0249">Electron transport</keyword>
<dbReference type="GO" id="GO:0003954">
    <property type="term" value="F:NADH dehydrogenase activity"/>
    <property type="evidence" value="ECO:0007669"/>
    <property type="project" value="TreeGrafter"/>
</dbReference>
<feature type="transmembrane region" description="Helical" evidence="17">
    <location>
        <begin position="234"/>
        <end position="257"/>
    </location>
</feature>
<feature type="transmembrane region" description="Helical" evidence="17">
    <location>
        <begin position="111"/>
        <end position="130"/>
    </location>
</feature>
<evidence type="ECO:0000256" key="9">
    <source>
        <dbReference type="ARBA" id="ARBA00022967"/>
    </source>
</evidence>
<dbReference type="GO" id="GO:0008137">
    <property type="term" value="F:NADH dehydrogenase (ubiquinone) activity"/>
    <property type="evidence" value="ECO:0007669"/>
    <property type="project" value="UniProtKB-UniRule"/>
</dbReference>
<feature type="transmembrane region" description="Helical" evidence="17">
    <location>
        <begin position="207"/>
        <end position="228"/>
    </location>
</feature>
<evidence type="ECO:0000259" key="18">
    <source>
        <dbReference type="Pfam" id="PF00361"/>
    </source>
</evidence>
<dbReference type="AlphaFoldDB" id="A0A4Y1K7M6"/>
<dbReference type="GO" id="GO:0015990">
    <property type="term" value="P:electron transport coupled proton transport"/>
    <property type="evidence" value="ECO:0007669"/>
    <property type="project" value="TreeGrafter"/>
</dbReference>
<feature type="domain" description="NADH:ubiquinone oxidoreductase chain 4 N-terminal" evidence="19">
    <location>
        <begin position="1"/>
        <end position="101"/>
    </location>
</feature>
<evidence type="ECO:0000256" key="15">
    <source>
        <dbReference type="ARBA" id="ARBA00023136"/>
    </source>
</evidence>
<evidence type="ECO:0000256" key="10">
    <source>
        <dbReference type="ARBA" id="ARBA00022982"/>
    </source>
</evidence>
<keyword evidence="14 17" id="KW-0496">Mitochondrion</keyword>
<dbReference type="InterPro" id="IPR001750">
    <property type="entry name" value="ND/Mrp_TM"/>
</dbReference>
<proteinExistence type="inferred from homology"/>
<name>A0A4Y1K7M6_9MYRI</name>
<feature type="domain" description="NADH:quinone oxidoreductase/Mrp antiporter transmembrane" evidence="18">
    <location>
        <begin position="106"/>
        <end position="386"/>
    </location>
</feature>
<dbReference type="PRINTS" id="PR01437">
    <property type="entry name" value="NUOXDRDTASE4"/>
</dbReference>
<evidence type="ECO:0000256" key="4">
    <source>
        <dbReference type="ARBA" id="ARBA00012944"/>
    </source>
</evidence>
<evidence type="ECO:0000256" key="11">
    <source>
        <dbReference type="ARBA" id="ARBA00022989"/>
    </source>
</evidence>
<evidence type="ECO:0000256" key="7">
    <source>
        <dbReference type="ARBA" id="ARBA00022660"/>
    </source>
</evidence>
<sequence length="441" mass="48923">MLGVLFYFFGMMISSIFLSLTWFELVSYIMFGTFLLFFSGGGLVSGYWDSSFGVGWDGLSWSLILLTVWVTGLMIISSVKNVSYSSYLGLMVVLMFLLIITFMVVDFLWFYVFFEGSLVPILLIILGWGYQPERLQAGVYMLFYTLFGSLPLLLSFVYLFMVVGSTNYMFMSLEGGALWYICSILGFLIKMPMFLVHLWLPSAHVEAPVAGSMILAGVLLKLGGYGLFRVLWGFLSVGISFNVIWMSISVLGAVVVSLMCLRQHDMKSLIAYSSVAHMGLVVGGMFTMNGWGWEGGLVLMLGHGLCSSGLFCLANLVYERLGSRSLLVGKGLVGLLPGMCLWWFLLSVSNMAAPPSLNLLGEIMLLVSMVGWSLLLILGLVGVSFFSAVYTLYLYSITQHGSFSLSYGYSDCSVREYSILVLHWAPLNIMVLKSDLCVWWG</sequence>
<dbReference type="InterPro" id="IPR000260">
    <property type="entry name" value="NADH4_N"/>
</dbReference>
<geneLocation type="mitochondrion" evidence="20"/>
<feature type="transmembrane region" description="Helical" evidence="17">
    <location>
        <begin position="60"/>
        <end position="79"/>
    </location>
</feature>
<dbReference type="EMBL" id="KX774322">
    <property type="protein sequence ID" value="ARU77315.1"/>
    <property type="molecule type" value="Genomic_DNA"/>
</dbReference>
<dbReference type="EC" id="7.1.1.2" evidence="4 17"/>
<feature type="transmembrane region" description="Helical" evidence="17">
    <location>
        <begin position="6"/>
        <end position="23"/>
    </location>
</feature>
<comment type="similarity">
    <text evidence="3 17">Belongs to the complex I subunit 4 family.</text>
</comment>
<dbReference type="PANTHER" id="PTHR43507">
    <property type="entry name" value="NADH-UBIQUINONE OXIDOREDUCTASE CHAIN 4"/>
    <property type="match status" value="1"/>
</dbReference>
<evidence type="ECO:0000313" key="20">
    <source>
        <dbReference type="EMBL" id="ARU77315.1"/>
    </source>
</evidence>
<evidence type="ECO:0000256" key="14">
    <source>
        <dbReference type="ARBA" id="ARBA00023128"/>
    </source>
</evidence>
<dbReference type="PANTHER" id="PTHR43507:SF20">
    <property type="entry name" value="NADH-UBIQUINONE OXIDOREDUCTASE CHAIN 4"/>
    <property type="match status" value="1"/>
</dbReference>
<keyword evidence="7 17" id="KW-0679">Respiratory chain</keyword>
<feature type="transmembrane region" description="Helical" evidence="17">
    <location>
        <begin position="365"/>
        <end position="395"/>
    </location>
</feature>
<feature type="transmembrane region" description="Helical" evidence="17">
    <location>
        <begin position="86"/>
        <end position="105"/>
    </location>
</feature>
<evidence type="ECO:0000256" key="1">
    <source>
        <dbReference type="ARBA" id="ARBA00003257"/>
    </source>
</evidence>
<evidence type="ECO:0000256" key="5">
    <source>
        <dbReference type="ARBA" id="ARBA00021006"/>
    </source>
</evidence>
<reference evidence="20" key="1">
    <citation type="submission" date="2016-08" db="EMBL/GenBank/DDBJ databases">
        <title>Rearrangement of mitochondrial genes in centipedes (Myriapoda Chilopoda).</title>
        <authorList>
            <person name="Dong Y."/>
            <person name="Zhu L."/>
            <person name="Wang C."/>
        </authorList>
    </citation>
    <scope>NUCLEOTIDE SEQUENCE</scope>
</reference>
<evidence type="ECO:0000256" key="8">
    <source>
        <dbReference type="ARBA" id="ARBA00022692"/>
    </source>
</evidence>
<evidence type="ECO:0000256" key="3">
    <source>
        <dbReference type="ARBA" id="ARBA00009025"/>
    </source>
</evidence>
<feature type="transmembrane region" description="Helical" evidence="17">
    <location>
        <begin position="177"/>
        <end position="200"/>
    </location>
</feature>
<evidence type="ECO:0000256" key="17">
    <source>
        <dbReference type="RuleBase" id="RU003297"/>
    </source>
</evidence>
<feature type="transmembrane region" description="Helical" evidence="17">
    <location>
        <begin position="142"/>
        <end position="165"/>
    </location>
</feature>